<evidence type="ECO:0000313" key="2">
    <source>
        <dbReference type="Proteomes" id="UP000275480"/>
    </source>
</evidence>
<dbReference type="EMBL" id="QQZZ01000052">
    <property type="protein sequence ID" value="RMZ45226.1"/>
    <property type="molecule type" value="Genomic_DNA"/>
</dbReference>
<accession>A0AB74CJ60</accession>
<proteinExistence type="predicted"/>
<protein>
    <submittedName>
        <fullName evidence="1">Uncharacterized protein</fullName>
    </submittedName>
</protein>
<reference evidence="1 2" key="1">
    <citation type="submission" date="2018-07" db="EMBL/GenBank/DDBJ databases">
        <title>Identification of spontaneous genetic mutation associated with occurrence of a yellow conidial color mutant of Aspergillus flavus.</title>
        <authorList>
            <person name="Chang P.-K."/>
            <person name="Mack B.M."/>
            <person name="Scharfenstein L."/>
            <person name="Gilbert M.K."/>
        </authorList>
    </citation>
    <scope>NUCLEOTIDE SEQUENCE [LARGE SCALE GENOMIC DNA]</scope>
    <source>
        <strain evidence="1 2">CA14</strain>
    </source>
</reference>
<dbReference type="Proteomes" id="UP000275480">
    <property type="component" value="Unassembled WGS sequence"/>
</dbReference>
<evidence type="ECO:0000313" key="1">
    <source>
        <dbReference type="EMBL" id="RMZ45226.1"/>
    </source>
</evidence>
<name>A0AB74CJ60_ASPFL</name>
<comment type="caution">
    <text evidence="1">The sequence shown here is derived from an EMBL/GenBank/DDBJ whole genome shotgun (WGS) entry which is preliminary data.</text>
</comment>
<gene>
    <name evidence="1" type="ORF">CA14_006707</name>
</gene>
<organism evidence="1 2">
    <name type="scientific">Aspergillus flavus</name>
    <dbReference type="NCBI Taxonomy" id="5059"/>
    <lineage>
        <taxon>Eukaryota</taxon>
        <taxon>Fungi</taxon>
        <taxon>Dikarya</taxon>
        <taxon>Ascomycota</taxon>
        <taxon>Pezizomycotina</taxon>
        <taxon>Eurotiomycetes</taxon>
        <taxon>Eurotiomycetidae</taxon>
        <taxon>Eurotiales</taxon>
        <taxon>Aspergillaceae</taxon>
        <taxon>Aspergillus</taxon>
        <taxon>Aspergillus subgen. Circumdati</taxon>
    </lineage>
</organism>
<dbReference type="AlphaFoldDB" id="A0AB74CJ60"/>
<sequence>MTEHSNTCLMSFQERRGDKHIHGGCERRSSPQGPTALIFYILVYVHCPPDGYESDYEVCYKMCEIHYEAPHVNYTSGTGEEGEEYVSLDEMEQTWKEYEVYEMGIGRLGIASLHQWSDLLKA</sequence>